<name>A0A4U7B6H9_9PEZI</name>
<accession>A0A4U7B6H9</accession>
<evidence type="ECO:0000313" key="2">
    <source>
        <dbReference type="Proteomes" id="UP000308133"/>
    </source>
</evidence>
<protein>
    <submittedName>
        <fullName evidence="1">Uncharacterized protein</fullName>
    </submittedName>
</protein>
<dbReference type="Proteomes" id="UP000308133">
    <property type="component" value="Unassembled WGS sequence"/>
</dbReference>
<dbReference type="AlphaFoldDB" id="A0A4U7B6H9"/>
<organism evidence="1 2">
    <name type="scientific">Elsinoe australis</name>
    <dbReference type="NCBI Taxonomy" id="40998"/>
    <lineage>
        <taxon>Eukaryota</taxon>
        <taxon>Fungi</taxon>
        <taxon>Dikarya</taxon>
        <taxon>Ascomycota</taxon>
        <taxon>Pezizomycotina</taxon>
        <taxon>Dothideomycetes</taxon>
        <taxon>Dothideomycetidae</taxon>
        <taxon>Myriangiales</taxon>
        <taxon>Elsinoaceae</taxon>
        <taxon>Elsinoe</taxon>
    </lineage>
</organism>
<dbReference type="EMBL" id="PTQR01000052">
    <property type="protein sequence ID" value="TKX23764.1"/>
    <property type="molecule type" value="Genomic_DNA"/>
</dbReference>
<reference evidence="1 2" key="1">
    <citation type="submission" date="2018-02" db="EMBL/GenBank/DDBJ databases">
        <title>Draft genome sequences of Elsinoe sp., causing black scab on jojoba.</title>
        <authorList>
            <person name="Stodart B."/>
            <person name="Jeffress S."/>
            <person name="Ash G."/>
            <person name="Arun Chinnappa K."/>
        </authorList>
    </citation>
    <scope>NUCLEOTIDE SEQUENCE [LARGE SCALE GENOMIC DNA]</scope>
    <source>
        <strain evidence="1 2">Hillstone_2</strain>
    </source>
</reference>
<comment type="caution">
    <text evidence="1">The sequence shown here is derived from an EMBL/GenBank/DDBJ whole genome shotgun (WGS) entry which is preliminary data.</text>
</comment>
<gene>
    <name evidence="1" type="ORF">C1H76_4041</name>
</gene>
<sequence>MKRQELESLGLAYNQVYASAAIYMDNEASSLPPLQGDPIVGETTGIPINVYGIGFGEDYQDVYRDW</sequence>
<proteinExistence type="predicted"/>
<evidence type="ECO:0000313" key="1">
    <source>
        <dbReference type="EMBL" id="TKX23764.1"/>
    </source>
</evidence>